<dbReference type="GO" id="GO:0004664">
    <property type="term" value="F:prephenate dehydratase activity"/>
    <property type="evidence" value="ECO:0007669"/>
    <property type="project" value="UniProtKB-EC"/>
</dbReference>
<dbReference type="EMBL" id="UOGK01000345">
    <property type="protein sequence ID" value="VAX40174.1"/>
    <property type="molecule type" value="Genomic_DNA"/>
</dbReference>
<evidence type="ECO:0000256" key="1">
    <source>
        <dbReference type="ARBA" id="ARBA00022605"/>
    </source>
</evidence>
<dbReference type="PROSITE" id="PS51671">
    <property type="entry name" value="ACT"/>
    <property type="match status" value="1"/>
</dbReference>
<dbReference type="GO" id="GO:0009094">
    <property type="term" value="P:L-phenylalanine biosynthetic process"/>
    <property type="evidence" value="ECO:0007669"/>
    <property type="project" value="UniProtKB-KW"/>
</dbReference>
<evidence type="ECO:0000313" key="8">
    <source>
        <dbReference type="EMBL" id="VAX40174.1"/>
    </source>
</evidence>
<dbReference type="PANTHER" id="PTHR21022">
    <property type="entry name" value="PREPHENATE DEHYDRATASE P PROTEIN"/>
    <property type="match status" value="1"/>
</dbReference>
<dbReference type="InterPro" id="IPR001086">
    <property type="entry name" value="Preph_deHydtase"/>
</dbReference>
<accession>A0A3B1DVG0</accession>
<protein>
    <submittedName>
        <fullName evidence="8">Chorismate mutase I / Prephenate dehydratase</fullName>
        <ecNumber evidence="8">4.2.1.51</ecNumber>
        <ecNumber evidence="8">5.4.99.5</ecNumber>
    </submittedName>
</protein>
<keyword evidence="3" id="KW-0584">Phenylalanine biosynthesis</keyword>
<gene>
    <name evidence="8" type="ORF">MNBD_PLANCTO03-1703</name>
</gene>
<organism evidence="8">
    <name type="scientific">hydrothermal vent metagenome</name>
    <dbReference type="NCBI Taxonomy" id="652676"/>
    <lineage>
        <taxon>unclassified sequences</taxon>
        <taxon>metagenomes</taxon>
        <taxon>ecological metagenomes</taxon>
    </lineage>
</organism>
<dbReference type="PROSITE" id="PS51171">
    <property type="entry name" value="PREPHENATE_DEHYDR_3"/>
    <property type="match status" value="1"/>
</dbReference>
<feature type="domain" description="Prephenate dehydratase" evidence="6">
    <location>
        <begin position="1"/>
        <end position="138"/>
    </location>
</feature>
<dbReference type="GO" id="GO:0005737">
    <property type="term" value="C:cytoplasm"/>
    <property type="evidence" value="ECO:0007669"/>
    <property type="project" value="TreeGrafter"/>
</dbReference>
<dbReference type="Gene3D" id="3.40.190.10">
    <property type="entry name" value="Periplasmic binding protein-like II"/>
    <property type="match status" value="2"/>
</dbReference>
<dbReference type="Pfam" id="PF01842">
    <property type="entry name" value="ACT"/>
    <property type="match status" value="1"/>
</dbReference>
<evidence type="ECO:0000256" key="3">
    <source>
        <dbReference type="ARBA" id="ARBA00023222"/>
    </source>
</evidence>
<feature type="non-terminal residue" evidence="8">
    <location>
        <position position="1"/>
    </location>
</feature>
<evidence type="ECO:0000256" key="5">
    <source>
        <dbReference type="ARBA" id="ARBA00029440"/>
    </source>
</evidence>
<sequence length="233" mass="25303">PIENSLGGGIVETLDAFKANRGEVSIYAEVQLNVHHSLLANCEPKQVRRIHSKPEVFSQCRTWLATQYPRAQLIPAASSSRAAQTAVEENTTALSIGAEPGAAAIGSELAGSLYGLQVLFARIEDNPGNITRFAVISRQKAKRSGDDKTSVMFDTVDKPGALVDVLLVLKEAGINLSHIDKRPSGESNWEYTFFVDLLGHRDDRIVAKALKEAAGHCKELVVLGSYPRAKRIL</sequence>
<dbReference type="Gene3D" id="3.30.70.260">
    <property type="match status" value="1"/>
</dbReference>
<keyword evidence="8" id="KW-0413">Isomerase</keyword>
<keyword evidence="2" id="KW-0057">Aromatic amino acid biosynthesis</keyword>
<reference evidence="8" key="1">
    <citation type="submission" date="2018-06" db="EMBL/GenBank/DDBJ databases">
        <authorList>
            <person name="Zhirakovskaya E."/>
        </authorList>
    </citation>
    <scope>NUCLEOTIDE SEQUENCE</scope>
</reference>
<evidence type="ECO:0000256" key="4">
    <source>
        <dbReference type="ARBA" id="ARBA00023239"/>
    </source>
</evidence>
<dbReference type="InterPro" id="IPR002912">
    <property type="entry name" value="ACT_dom"/>
</dbReference>
<keyword evidence="4 8" id="KW-0456">Lyase</keyword>
<dbReference type="PANTHER" id="PTHR21022:SF19">
    <property type="entry name" value="PREPHENATE DEHYDRATASE-RELATED"/>
    <property type="match status" value="1"/>
</dbReference>
<dbReference type="SUPFAM" id="SSF55021">
    <property type="entry name" value="ACT-like"/>
    <property type="match status" value="1"/>
</dbReference>
<dbReference type="SUPFAM" id="SSF53850">
    <property type="entry name" value="Periplasmic binding protein-like II"/>
    <property type="match status" value="1"/>
</dbReference>
<dbReference type="AlphaFoldDB" id="A0A3B1DVG0"/>
<dbReference type="CDD" id="cd04905">
    <property type="entry name" value="ACT_CM-PDT"/>
    <property type="match status" value="1"/>
</dbReference>
<proteinExistence type="predicted"/>
<dbReference type="GO" id="GO:0004106">
    <property type="term" value="F:chorismate mutase activity"/>
    <property type="evidence" value="ECO:0007669"/>
    <property type="project" value="UniProtKB-EC"/>
</dbReference>
<name>A0A3B1DVG0_9ZZZZ</name>
<comment type="pathway">
    <text evidence="5">Amino-acid biosynthesis.</text>
</comment>
<keyword evidence="1" id="KW-0028">Amino-acid biosynthesis</keyword>
<evidence type="ECO:0000259" key="6">
    <source>
        <dbReference type="PROSITE" id="PS51171"/>
    </source>
</evidence>
<dbReference type="InterPro" id="IPR045865">
    <property type="entry name" value="ACT-like_dom_sf"/>
</dbReference>
<feature type="domain" description="ACT" evidence="7">
    <location>
        <begin position="150"/>
        <end position="227"/>
    </location>
</feature>
<evidence type="ECO:0000259" key="7">
    <source>
        <dbReference type="PROSITE" id="PS51671"/>
    </source>
</evidence>
<evidence type="ECO:0000256" key="2">
    <source>
        <dbReference type="ARBA" id="ARBA00023141"/>
    </source>
</evidence>
<dbReference type="EC" id="5.4.99.5" evidence="8"/>
<dbReference type="EC" id="4.2.1.51" evidence="8"/>
<dbReference type="Pfam" id="PF00800">
    <property type="entry name" value="PDT"/>
    <property type="match status" value="1"/>
</dbReference>